<feature type="compositionally biased region" description="Low complexity" evidence="3">
    <location>
        <begin position="549"/>
        <end position="563"/>
    </location>
</feature>
<protein>
    <recommendedName>
        <fullName evidence="4">Zn(2)-C6 fungal-type domain-containing protein</fullName>
    </recommendedName>
</protein>
<sequence>MSERASQKRAYRQRRKDPSCDTCRDRKVKCDATEASSCSECLSRNVKCQFTKETNRRMSSMKQVQDLEKQLADAHAQIQQLRHEMTQRNSHPSLDIPPLDSRSTSVSSQFPTPGLYRRSGEIPIIQHLPDNNVITAESHAIPTPWTRAPVHREYRAQADLYLGAYYENIHAMFPILHWPTFVRCYTAVYDGVLAPHATGPWSSMLFSVLACGFMFSPDVVARPDEGKVLMGRAQAFVDLLCDEFSIDHVRVALLNSIFMWENNAKSGAWTWLGSTIRIAQDVGLHREVVGRDSGELEMRRRVWWGIYVWDRLLSVELGSVLQIDDADCSTELPTCVDDHLLPVSGPPGPGAKQTTANFLLWTINILRTIAPLLRTLHGNSVLARETLEMYISHLRTCTASFPPSCHLDSGLALNHKFLVPISYLQNIYLVLHRHNLSPAASPTQRRAAIEACMETAMGTAGLLRRLEGEGEVGSTLMVGTHVWRCALFLVWGTGRWLYAFLVVLWAKWRAAGKGWEGVCERDDNLVGLLSGDAQGSSCKERGWVWGEGEVESGSGSGSGSPESEGGRVDPLANIWGNEEELEWRGWDSLEQKISEVENWCERETGRSRISIANII</sequence>
<dbReference type="SMART" id="SM00906">
    <property type="entry name" value="Fungal_trans"/>
    <property type="match status" value="1"/>
</dbReference>
<dbReference type="Proteomes" id="UP000275078">
    <property type="component" value="Unassembled WGS sequence"/>
</dbReference>
<dbReference type="Gene3D" id="4.10.240.10">
    <property type="entry name" value="Zn(2)-C6 fungal-type DNA-binding domain"/>
    <property type="match status" value="1"/>
</dbReference>
<gene>
    <name evidence="5" type="ORF">BJ508DRAFT_207092</name>
</gene>
<name>A0A3N4IBS8_ASCIM</name>
<feature type="region of interest" description="Disordered" evidence="3">
    <location>
        <begin position="82"/>
        <end position="110"/>
    </location>
</feature>
<feature type="domain" description="Zn(2)-C6 fungal-type" evidence="4">
    <location>
        <begin position="19"/>
        <end position="50"/>
    </location>
</feature>
<dbReference type="Pfam" id="PF04082">
    <property type="entry name" value="Fungal_trans"/>
    <property type="match status" value="1"/>
</dbReference>
<dbReference type="STRING" id="1160509.A0A3N4IBS8"/>
<dbReference type="GO" id="GO:0000981">
    <property type="term" value="F:DNA-binding transcription factor activity, RNA polymerase II-specific"/>
    <property type="evidence" value="ECO:0007669"/>
    <property type="project" value="InterPro"/>
</dbReference>
<dbReference type="PANTHER" id="PTHR46910:SF1">
    <property type="entry name" value="MISCELLANEOUS ZN(II)2CYS6 TRANSCRIPTION FACTOR (EUROFUNG)-RELATED"/>
    <property type="match status" value="1"/>
</dbReference>
<evidence type="ECO:0000256" key="2">
    <source>
        <dbReference type="ARBA" id="ARBA00023242"/>
    </source>
</evidence>
<organism evidence="5 6">
    <name type="scientific">Ascobolus immersus RN42</name>
    <dbReference type="NCBI Taxonomy" id="1160509"/>
    <lineage>
        <taxon>Eukaryota</taxon>
        <taxon>Fungi</taxon>
        <taxon>Dikarya</taxon>
        <taxon>Ascomycota</taxon>
        <taxon>Pezizomycotina</taxon>
        <taxon>Pezizomycetes</taxon>
        <taxon>Pezizales</taxon>
        <taxon>Ascobolaceae</taxon>
        <taxon>Ascobolus</taxon>
    </lineage>
</organism>
<dbReference type="GO" id="GO:0003677">
    <property type="term" value="F:DNA binding"/>
    <property type="evidence" value="ECO:0007669"/>
    <property type="project" value="InterPro"/>
</dbReference>
<dbReference type="GO" id="GO:0008270">
    <property type="term" value="F:zinc ion binding"/>
    <property type="evidence" value="ECO:0007669"/>
    <property type="project" value="InterPro"/>
</dbReference>
<feature type="region of interest" description="Disordered" evidence="3">
    <location>
        <begin position="1"/>
        <end position="23"/>
    </location>
</feature>
<evidence type="ECO:0000256" key="1">
    <source>
        <dbReference type="ARBA" id="ARBA00022723"/>
    </source>
</evidence>
<dbReference type="OrthoDB" id="2110361at2759"/>
<dbReference type="InterPro" id="IPR050987">
    <property type="entry name" value="AtrR-like"/>
</dbReference>
<accession>A0A3N4IBS8</accession>
<evidence type="ECO:0000313" key="5">
    <source>
        <dbReference type="EMBL" id="RPA83545.1"/>
    </source>
</evidence>
<dbReference type="EMBL" id="ML119664">
    <property type="protein sequence ID" value="RPA83545.1"/>
    <property type="molecule type" value="Genomic_DNA"/>
</dbReference>
<reference evidence="5 6" key="1">
    <citation type="journal article" date="2018" name="Nat. Ecol. Evol.">
        <title>Pezizomycetes genomes reveal the molecular basis of ectomycorrhizal truffle lifestyle.</title>
        <authorList>
            <person name="Murat C."/>
            <person name="Payen T."/>
            <person name="Noel B."/>
            <person name="Kuo A."/>
            <person name="Morin E."/>
            <person name="Chen J."/>
            <person name="Kohler A."/>
            <person name="Krizsan K."/>
            <person name="Balestrini R."/>
            <person name="Da Silva C."/>
            <person name="Montanini B."/>
            <person name="Hainaut M."/>
            <person name="Levati E."/>
            <person name="Barry K.W."/>
            <person name="Belfiori B."/>
            <person name="Cichocki N."/>
            <person name="Clum A."/>
            <person name="Dockter R.B."/>
            <person name="Fauchery L."/>
            <person name="Guy J."/>
            <person name="Iotti M."/>
            <person name="Le Tacon F."/>
            <person name="Lindquist E.A."/>
            <person name="Lipzen A."/>
            <person name="Malagnac F."/>
            <person name="Mello A."/>
            <person name="Molinier V."/>
            <person name="Miyauchi S."/>
            <person name="Poulain J."/>
            <person name="Riccioni C."/>
            <person name="Rubini A."/>
            <person name="Sitrit Y."/>
            <person name="Splivallo R."/>
            <person name="Traeger S."/>
            <person name="Wang M."/>
            <person name="Zifcakova L."/>
            <person name="Wipf D."/>
            <person name="Zambonelli A."/>
            <person name="Paolocci F."/>
            <person name="Nowrousian M."/>
            <person name="Ottonello S."/>
            <person name="Baldrian P."/>
            <person name="Spatafora J.W."/>
            <person name="Henrissat B."/>
            <person name="Nagy L.G."/>
            <person name="Aury J.M."/>
            <person name="Wincker P."/>
            <person name="Grigoriev I.V."/>
            <person name="Bonfante P."/>
            <person name="Martin F.M."/>
        </authorList>
    </citation>
    <scope>NUCLEOTIDE SEQUENCE [LARGE SCALE GENOMIC DNA]</scope>
    <source>
        <strain evidence="5 6">RN42</strain>
    </source>
</reference>
<dbReference type="AlphaFoldDB" id="A0A3N4IBS8"/>
<feature type="compositionally biased region" description="Polar residues" evidence="3">
    <location>
        <begin position="101"/>
        <end position="110"/>
    </location>
</feature>
<evidence type="ECO:0000256" key="3">
    <source>
        <dbReference type="SAM" id="MobiDB-lite"/>
    </source>
</evidence>
<dbReference type="PANTHER" id="PTHR46910">
    <property type="entry name" value="TRANSCRIPTION FACTOR PDR1"/>
    <property type="match status" value="1"/>
</dbReference>
<dbReference type="PROSITE" id="PS50048">
    <property type="entry name" value="ZN2_CY6_FUNGAL_2"/>
    <property type="match status" value="1"/>
</dbReference>
<dbReference type="Pfam" id="PF00172">
    <property type="entry name" value="Zn_clus"/>
    <property type="match status" value="1"/>
</dbReference>
<proteinExistence type="predicted"/>
<dbReference type="SMART" id="SM00066">
    <property type="entry name" value="GAL4"/>
    <property type="match status" value="1"/>
</dbReference>
<dbReference type="GO" id="GO:0006351">
    <property type="term" value="P:DNA-templated transcription"/>
    <property type="evidence" value="ECO:0007669"/>
    <property type="project" value="InterPro"/>
</dbReference>
<dbReference type="SUPFAM" id="SSF57701">
    <property type="entry name" value="Zn2/Cys6 DNA-binding domain"/>
    <property type="match status" value="1"/>
</dbReference>
<dbReference type="InterPro" id="IPR036864">
    <property type="entry name" value="Zn2-C6_fun-type_DNA-bd_sf"/>
</dbReference>
<dbReference type="CDD" id="cd00067">
    <property type="entry name" value="GAL4"/>
    <property type="match status" value="1"/>
</dbReference>
<dbReference type="InterPro" id="IPR001138">
    <property type="entry name" value="Zn2Cys6_DnaBD"/>
</dbReference>
<keyword evidence="6" id="KW-1185">Reference proteome</keyword>
<dbReference type="CDD" id="cd12148">
    <property type="entry name" value="fungal_TF_MHR"/>
    <property type="match status" value="1"/>
</dbReference>
<keyword evidence="1" id="KW-0479">Metal-binding</keyword>
<keyword evidence="2" id="KW-0539">Nucleus</keyword>
<dbReference type="PROSITE" id="PS00463">
    <property type="entry name" value="ZN2_CY6_FUNGAL_1"/>
    <property type="match status" value="1"/>
</dbReference>
<evidence type="ECO:0000313" key="6">
    <source>
        <dbReference type="Proteomes" id="UP000275078"/>
    </source>
</evidence>
<dbReference type="InterPro" id="IPR007219">
    <property type="entry name" value="XnlR_reg_dom"/>
</dbReference>
<evidence type="ECO:0000259" key="4">
    <source>
        <dbReference type="PROSITE" id="PS50048"/>
    </source>
</evidence>
<feature type="region of interest" description="Disordered" evidence="3">
    <location>
        <begin position="549"/>
        <end position="569"/>
    </location>
</feature>